<dbReference type="EMBL" id="CP078073">
    <property type="protein sequence ID" value="QXL88258.1"/>
    <property type="molecule type" value="Genomic_DNA"/>
</dbReference>
<sequence>MTLFVNQTKSYTLTVSSETGEVKILLADDLKERLKEMAADADTNADMVAGLLDAMGDDAAEYLAVAGDLAGIGGTLADTLAKGGTDAVIEAIADMKGDAFEGSKGVRDRAADSSLFSEFADLVAERDQDRRQRMLAFVRAA</sequence>
<dbReference type="RefSeq" id="WP_257891335.1">
    <property type="nucleotide sequence ID" value="NZ_JAIMBW010000001.1"/>
</dbReference>
<evidence type="ECO:0000313" key="1">
    <source>
        <dbReference type="EMBL" id="MBY4891468.1"/>
    </source>
</evidence>
<protein>
    <submittedName>
        <fullName evidence="2">Uncharacterized protein</fullName>
    </submittedName>
</protein>
<organism evidence="2">
    <name type="scientific">Gymnodinialimonas phycosphaerae</name>
    <dbReference type="NCBI Taxonomy" id="2841589"/>
    <lineage>
        <taxon>Bacteria</taxon>
        <taxon>Pseudomonadati</taxon>
        <taxon>Pseudomonadota</taxon>
        <taxon>Alphaproteobacteria</taxon>
        <taxon>Rhodobacterales</taxon>
        <taxon>Paracoccaceae</taxon>
        <taxon>Gymnodinialimonas</taxon>
    </lineage>
</organism>
<reference evidence="2 3" key="1">
    <citation type="submission" date="2021-07" db="EMBL/GenBank/DDBJ databases">
        <title>Karlodiniumbacter phycospheric gen. nov., sp. nov., a phycosphere bacterium isolated from karlodinium veneficum.</title>
        <authorList>
            <person name="Peng Y."/>
            <person name="Jiang L."/>
            <person name="Lee J."/>
        </authorList>
    </citation>
    <scope>NUCLEOTIDE SEQUENCE</scope>
    <source>
        <strain evidence="2 3">N5</strain>
    </source>
</reference>
<evidence type="ECO:0000313" key="2">
    <source>
        <dbReference type="EMBL" id="QXL88258.1"/>
    </source>
</evidence>
<evidence type="ECO:0000313" key="3">
    <source>
        <dbReference type="Proteomes" id="UP000693972"/>
    </source>
</evidence>
<dbReference type="AlphaFoldDB" id="A0A975TVQ0"/>
<keyword evidence="3" id="KW-1185">Reference proteome</keyword>
<dbReference type="Proteomes" id="UP000693972">
    <property type="component" value="Unassembled WGS sequence"/>
</dbReference>
<gene>
    <name evidence="1" type="ORF">KUL25_01670</name>
    <name evidence="2" type="ORF">KUL25_01675</name>
</gene>
<proteinExistence type="predicted"/>
<name>A0A975TVQ0_9RHOB</name>
<dbReference type="EMBL" id="JAIMBW010000001">
    <property type="protein sequence ID" value="MBY4891468.1"/>
    <property type="molecule type" value="Genomic_DNA"/>
</dbReference>
<accession>A0A975TVQ0</accession>